<keyword evidence="2" id="KW-1185">Reference proteome</keyword>
<organism evidence="1 2">
    <name type="scientific">Chloracidobacterium thermophilum (strain B)</name>
    <dbReference type="NCBI Taxonomy" id="981222"/>
    <lineage>
        <taxon>Bacteria</taxon>
        <taxon>Pseudomonadati</taxon>
        <taxon>Acidobacteriota</taxon>
        <taxon>Terriglobia</taxon>
        <taxon>Terriglobales</taxon>
        <taxon>Acidobacteriaceae</taxon>
        <taxon>Chloracidobacterium</taxon>
    </lineage>
</organism>
<dbReference type="AlphaFoldDB" id="G2LGX1"/>
<dbReference type="InterPro" id="IPR036249">
    <property type="entry name" value="Thioredoxin-like_sf"/>
</dbReference>
<dbReference type="OrthoDB" id="9813820at2"/>
<dbReference type="CDD" id="cd02966">
    <property type="entry name" value="TlpA_like_family"/>
    <property type="match status" value="1"/>
</dbReference>
<dbReference type="KEGG" id="ctm:Cabther_A0714"/>
<name>G2LGX1_CHLTF</name>
<dbReference type="Proteomes" id="UP000006791">
    <property type="component" value="Chromosome 1"/>
</dbReference>
<dbReference type="HOGENOM" id="CLU_1319021_0_0_0"/>
<dbReference type="STRING" id="981222.Cabther_A0714"/>
<protein>
    <submittedName>
        <fullName evidence="1">AhpC/TSA family</fullName>
    </submittedName>
</protein>
<dbReference type="EMBL" id="CP002514">
    <property type="protein sequence ID" value="AEP11471.1"/>
    <property type="molecule type" value="Genomic_DNA"/>
</dbReference>
<accession>G2LGX1</accession>
<dbReference type="Gene3D" id="3.40.30.10">
    <property type="entry name" value="Glutaredoxin"/>
    <property type="match status" value="1"/>
</dbReference>
<sequence>MLPTKSFPAGRSWVLTLLLWAGLVVQPVPAHNLAGHSGTDPGALPQEKNPTVVQKVQKQGDPVEFLLPTPDGSPLDAEQLRGKAVLLCFTAHGSPLMRLLLRQMNTIADNHPQVTLCLVLTNSTQPRDRDFISDADLKTWRDQLHLTYPVARDPRGTLLFQRLNLSVIPSFVLLRKDGTVAVKREGLDLTTNLAEQMRADLLRVVQPD</sequence>
<evidence type="ECO:0000313" key="1">
    <source>
        <dbReference type="EMBL" id="AEP11471.1"/>
    </source>
</evidence>
<gene>
    <name evidence="1" type="ordered locus">Cabther_A0714</name>
</gene>
<dbReference type="SUPFAM" id="SSF52833">
    <property type="entry name" value="Thioredoxin-like"/>
    <property type="match status" value="1"/>
</dbReference>
<reference evidence="1 2" key="1">
    <citation type="journal article" date="2012" name="Environ. Microbiol.">
        <title>Complete genome of Candidatus Chloracidobacterium thermophilum, a chlorophyll-based photoheterotroph belonging to the phylum Acidobacteria.</title>
        <authorList>
            <person name="Garcia Costas A.M."/>
            <person name="Liu Z."/>
            <person name="Tomsho L.P."/>
            <person name="Schuster S.C."/>
            <person name="Ward D.M."/>
            <person name="Bryant D.A."/>
        </authorList>
    </citation>
    <scope>NUCLEOTIDE SEQUENCE [LARGE SCALE GENOMIC DNA]</scope>
    <source>
        <strain evidence="1 2">B</strain>
    </source>
</reference>
<proteinExistence type="predicted"/>
<evidence type="ECO:0000313" key="2">
    <source>
        <dbReference type="Proteomes" id="UP000006791"/>
    </source>
</evidence>